<sequence>MKILVRLSAVVCSLLIALSAGAQEKTPLSFGLYTTLGAPEGLTIGGSVCFMPELSLRAGLGLMPSLSYSSRVDVDKVKAFASYAQKLENPVDLDINMKSGWVRGQLLLDYHPFRNPFRVTAGLFLGRYQARGSVQLVDHKTGKSVAEEMRRKGVLNMPLIRLEENGETLFTLQPDEDASINASVASPSWVQPYIGIGYGFAVPRSRVSFFGDLGFLYNGPLKLSSPNLREGNLNSLVPRDETLKSIDAWTRLFAILNLGVSIRL</sequence>
<dbReference type="EMBL" id="ACNN01000020">
    <property type="protein sequence ID" value="EEN82749.1"/>
    <property type="molecule type" value="Genomic_DNA"/>
</dbReference>
<evidence type="ECO:0000256" key="1">
    <source>
        <dbReference type="SAM" id="SignalP"/>
    </source>
</evidence>
<dbReference type="AlphaFoldDB" id="C3JAV1"/>
<dbReference type="STRING" id="553175.POREN0001_0343"/>
<keyword evidence="1" id="KW-0732">Signal</keyword>
<dbReference type="eggNOG" id="ENOG5032WG6">
    <property type="taxonomic scope" value="Bacteria"/>
</dbReference>
<proteinExistence type="predicted"/>
<name>C3JAV1_POREA</name>
<dbReference type="GeneID" id="93365331"/>
<evidence type="ECO:0000313" key="2">
    <source>
        <dbReference type="EMBL" id="EEN82749.1"/>
    </source>
</evidence>
<reference evidence="2 3" key="1">
    <citation type="submission" date="2009-04" db="EMBL/GenBank/DDBJ databases">
        <authorList>
            <person name="Sebastian Y."/>
            <person name="Madupu R."/>
            <person name="Durkin A.S."/>
            <person name="Torralba M."/>
            <person name="Methe B."/>
            <person name="Sutton G.G."/>
            <person name="Strausberg R.L."/>
            <person name="Nelson K.E."/>
        </authorList>
    </citation>
    <scope>NUCLEOTIDE SEQUENCE [LARGE SCALE GENOMIC DNA]</scope>
    <source>
        <strain evidence="3">ATCC 35406 / DSM 24491 / JCM 8526 / CCUG 16442 / BCRC 14492 / NCTC 13058 / HG 370</strain>
    </source>
</reference>
<evidence type="ECO:0008006" key="4">
    <source>
        <dbReference type="Google" id="ProtNLM"/>
    </source>
</evidence>
<evidence type="ECO:0000313" key="3">
    <source>
        <dbReference type="Proteomes" id="UP000004295"/>
    </source>
</evidence>
<gene>
    <name evidence="2" type="ORF">POREN0001_0343</name>
</gene>
<comment type="caution">
    <text evidence="2">The sequence shown here is derived from an EMBL/GenBank/DDBJ whole genome shotgun (WGS) entry which is preliminary data.</text>
</comment>
<organism evidence="2 3">
    <name type="scientific">Porphyromonas endodontalis (strain ATCC 35406 / DSM 24491 / JCM 8526 / CCUG 16442 / BCRC 14492 / NCTC 13058 / HG 370)</name>
    <name type="common">Bacteroides endodontalis</name>
    <dbReference type="NCBI Taxonomy" id="553175"/>
    <lineage>
        <taxon>Bacteria</taxon>
        <taxon>Pseudomonadati</taxon>
        <taxon>Bacteroidota</taxon>
        <taxon>Bacteroidia</taxon>
        <taxon>Bacteroidales</taxon>
        <taxon>Porphyromonadaceae</taxon>
        <taxon>Porphyromonas</taxon>
    </lineage>
</organism>
<feature type="signal peptide" evidence="1">
    <location>
        <begin position="1"/>
        <end position="22"/>
    </location>
</feature>
<protein>
    <recommendedName>
        <fullName evidence="4">Outer membrane protein beta-barrel domain-containing protein</fullName>
    </recommendedName>
</protein>
<dbReference type="RefSeq" id="WP_004333660.1">
    <property type="nucleotide sequence ID" value="NZ_ACNN01000020.1"/>
</dbReference>
<feature type="chain" id="PRO_5002926291" description="Outer membrane protein beta-barrel domain-containing protein" evidence="1">
    <location>
        <begin position="23"/>
        <end position="264"/>
    </location>
</feature>
<dbReference type="Proteomes" id="UP000004295">
    <property type="component" value="Unassembled WGS sequence"/>
</dbReference>
<keyword evidence="3" id="KW-1185">Reference proteome</keyword>
<accession>C3JAV1</accession>
<dbReference type="Gene3D" id="2.40.160.170">
    <property type="match status" value="1"/>
</dbReference>